<evidence type="ECO:0000313" key="5">
    <source>
        <dbReference type="Proteomes" id="UP000629596"/>
    </source>
</evidence>
<organism evidence="3 4">
    <name type="scientific">Parabacteroides acidifaciens</name>
    <dbReference type="NCBI Taxonomy" id="2290935"/>
    <lineage>
        <taxon>Bacteria</taxon>
        <taxon>Pseudomonadati</taxon>
        <taxon>Bacteroidota</taxon>
        <taxon>Bacteroidia</taxon>
        <taxon>Bacteroidales</taxon>
        <taxon>Tannerellaceae</taxon>
        <taxon>Parabacteroides</taxon>
    </lineage>
</organism>
<keyword evidence="5" id="KW-1185">Reference proteome</keyword>
<dbReference type="PROSITE" id="PS51257">
    <property type="entry name" value="PROKAR_LIPOPROTEIN"/>
    <property type="match status" value="1"/>
</dbReference>
<dbReference type="AlphaFoldDB" id="A0A3D8HB54"/>
<feature type="chain" id="PRO_5017680473" evidence="1">
    <location>
        <begin position="19"/>
        <end position="455"/>
    </location>
</feature>
<protein>
    <submittedName>
        <fullName evidence="3">DUF4933 domain-containing protein</fullName>
    </submittedName>
</protein>
<name>A0A3D8HB54_9BACT</name>
<gene>
    <name evidence="3" type="ORF">DWU89_17425</name>
    <name evidence="2" type="ORF">H8784_17020</name>
</gene>
<keyword evidence="1" id="KW-0732">Signal</keyword>
<evidence type="ECO:0000256" key="1">
    <source>
        <dbReference type="SAM" id="SignalP"/>
    </source>
</evidence>
<reference evidence="3 4" key="1">
    <citation type="submission" date="2018-07" db="EMBL/GenBank/DDBJ databases">
        <title>Parabacteroides acidifaciens nov. sp., isolated from human feces.</title>
        <authorList>
            <person name="Wang Y.J."/>
        </authorList>
    </citation>
    <scope>NUCLEOTIDE SEQUENCE [LARGE SCALE GENOMIC DNA]</scope>
    <source>
        <strain evidence="3 4">426-9</strain>
    </source>
</reference>
<evidence type="ECO:0000313" key="2">
    <source>
        <dbReference type="EMBL" id="MBC8603417.1"/>
    </source>
</evidence>
<dbReference type="EMBL" id="QREV01000057">
    <property type="protein sequence ID" value="RDU47872.1"/>
    <property type="molecule type" value="Genomic_DNA"/>
</dbReference>
<dbReference type="Proteomes" id="UP000629596">
    <property type="component" value="Unassembled WGS sequence"/>
</dbReference>
<evidence type="ECO:0000313" key="3">
    <source>
        <dbReference type="EMBL" id="RDU47872.1"/>
    </source>
</evidence>
<dbReference type="InterPro" id="IPR032559">
    <property type="entry name" value="DUF4933"/>
</dbReference>
<reference evidence="2 5" key="2">
    <citation type="submission" date="2020-08" db="EMBL/GenBank/DDBJ databases">
        <title>Genome public.</title>
        <authorList>
            <person name="Liu C."/>
            <person name="Sun Q."/>
        </authorList>
    </citation>
    <scope>NUCLEOTIDE SEQUENCE [LARGE SCALE GENOMIC DNA]</scope>
    <source>
        <strain evidence="2 5">426_9</strain>
    </source>
</reference>
<accession>A0A3D8HB54</accession>
<dbReference type="Proteomes" id="UP000256321">
    <property type="component" value="Unassembled WGS sequence"/>
</dbReference>
<sequence>MKLIYFALCLLVSLGSSCKNKNPNLSKDELFSEMEQVSEVEVADTSSVMTEGHVPPAGIRYAAKLDRSEPLIHLDIEAALRNVRPVKLSDFGKEIVYHRIGVFEHGIDASFTPAEDGYLVICAEGLWWLDKNLRKDKLLIKNDVEFMSSGDFEGYSPHSMLKSYDYDPSSRSVYCQFFLEDKKNKSFVMYTSRIPLAELRQRSSPMDLNDLPKWLKTNDEPNVFARIARVFTVKNGFALYRESLNALYTFAANGDTLCYFAPGSGEFKAMKGTIRNAESSDLYKYKGQECFRLAYTDTLFRILDVSTFRPAYKIDFGTHQATRAEGLNPAVDLSDKYLVHNLTETDDYLFLSLTQNHDCPNTRNAGTVKFFQVIYNKKNGELYSFVDKTKKTVPGLIPNDLDGGIGYWPKIQMNGQPYMLLIGRALKRAVPADRLSKIPALQGLEDKEMVLITVR</sequence>
<proteinExistence type="predicted"/>
<evidence type="ECO:0000313" key="4">
    <source>
        <dbReference type="Proteomes" id="UP000256321"/>
    </source>
</evidence>
<feature type="signal peptide" evidence="1">
    <location>
        <begin position="1"/>
        <end position="18"/>
    </location>
</feature>
<comment type="caution">
    <text evidence="3">The sequence shown here is derived from an EMBL/GenBank/DDBJ whole genome shotgun (WGS) entry which is preliminary data.</text>
</comment>
<dbReference type="Pfam" id="PF16287">
    <property type="entry name" value="DUF4933"/>
    <property type="match status" value="1"/>
</dbReference>
<dbReference type="EMBL" id="JACRTI010000057">
    <property type="protein sequence ID" value="MBC8603417.1"/>
    <property type="molecule type" value="Genomic_DNA"/>
</dbReference>
<dbReference type="RefSeq" id="WP_115500907.1">
    <property type="nucleotide sequence ID" value="NZ_JACRTI010000057.1"/>
</dbReference>